<feature type="transmembrane region" description="Helical" evidence="1">
    <location>
        <begin position="158"/>
        <end position="176"/>
    </location>
</feature>
<comment type="caution">
    <text evidence="3">The sequence shown here is derived from an EMBL/GenBank/DDBJ whole genome shotgun (WGS) entry which is preliminary data.</text>
</comment>
<evidence type="ECO:0000259" key="2">
    <source>
        <dbReference type="Pfam" id="PF07760"/>
    </source>
</evidence>
<dbReference type="Proteomes" id="UP000176932">
    <property type="component" value="Unassembled WGS sequence"/>
</dbReference>
<feature type="transmembrane region" description="Helical" evidence="1">
    <location>
        <begin position="183"/>
        <end position="204"/>
    </location>
</feature>
<feature type="transmembrane region" description="Helical" evidence="1">
    <location>
        <begin position="74"/>
        <end position="98"/>
    </location>
</feature>
<reference evidence="3 4" key="1">
    <citation type="journal article" date="2016" name="Nat. Commun.">
        <title>Thousands of microbial genomes shed light on interconnected biogeochemical processes in an aquifer system.</title>
        <authorList>
            <person name="Anantharaman K."/>
            <person name="Brown C.T."/>
            <person name="Hug L.A."/>
            <person name="Sharon I."/>
            <person name="Castelle C.J."/>
            <person name="Probst A.J."/>
            <person name="Thomas B.C."/>
            <person name="Singh A."/>
            <person name="Wilkins M.J."/>
            <person name="Karaoz U."/>
            <person name="Brodie E.L."/>
            <person name="Williams K.H."/>
            <person name="Hubbard S.S."/>
            <person name="Banfield J.F."/>
        </authorList>
    </citation>
    <scope>NUCLEOTIDE SEQUENCE [LARGE SCALE GENOMIC DNA]</scope>
</reference>
<keyword evidence="1" id="KW-0472">Membrane</keyword>
<organism evidence="3 4">
    <name type="scientific">Candidatus Uhrbacteria bacterium RIFCSPLOWO2_01_FULL_53_9</name>
    <dbReference type="NCBI Taxonomy" id="1802403"/>
    <lineage>
        <taxon>Bacteria</taxon>
        <taxon>Candidatus Uhriibacteriota</taxon>
    </lineage>
</organism>
<sequence length="235" mass="26239">MKIPLLMYFYRARSSEHRGSDPKEHRMGELAAAHMTHVSKTVVGGVYSRRALIIGVGLMIGAGIAVALESGGPHLLVQLFGTIVLLFVPGWLSTLSLFPEHASMTSEKSKTWRRSLDPIERLTVSVLFSILIISGVVLLLYAATKWFPGSDRLTPRNFWYVYTYCGILILSVSGWRQKITSPVLMILIFAIPLLIFGTHLVLSAPFSVRYVAPEILGWSIMAIVTDRIFKRHVSR</sequence>
<evidence type="ECO:0000313" key="4">
    <source>
        <dbReference type="Proteomes" id="UP000176932"/>
    </source>
</evidence>
<dbReference type="AlphaFoldDB" id="A0A1F7UYA2"/>
<keyword evidence="1" id="KW-0812">Transmembrane</keyword>
<evidence type="ECO:0000256" key="1">
    <source>
        <dbReference type="SAM" id="Phobius"/>
    </source>
</evidence>
<gene>
    <name evidence="3" type="ORF">A3B32_00295</name>
</gene>
<feature type="transmembrane region" description="Helical" evidence="1">
    <location>
        <begin position="51"/>
        <end position="68"/>
    </location>
</feature>
<proteinExistence type="predicted"/>
<keyword evidence="1" id="KW-1133">Transmembrane helix</keyword>
<evidence type="ECO:0000313" key="3">
    <source>
        <dbReference type="EMBL" id="OGL82687.1"/>
    </source>
</evidence>
<feature type="transmembrane region" description="Helical" evidence="1">
    <location>
        <begin position="119"/>
        <end position="143"/>
    </location>
</feature>
<accession>A0A1F7UYA2</accession>
<protein>
    <recommendedName>
        <fullName evidence="2">DUF1616 domain-containing protein</fullName>
    </recommendedName>
</protein>
<dbReference type="InterPro" id="IPR011674">
    <property type="entry name" value="DUF1616"/>
</dbReference>
<name>A0A1F7UYA2_9BACT</name>
<dbReference type="EMBL" id="MGEL01000064">
    <property type="protein sequence ID" value="OGL82687.1"/>
    <property type="molecule type" value="Genomic_DNA"/>
</dbReference>
<dbReference type="Pfam" id="PF07760">
    <property type="entry name" value="DUF1616"/>
    <property type="match status" value="1"/>
</dbReference>
<feature type="domain" description="DUF1616" evidence="2">
    <location>
        <begin position="58"/>
        <end position="142"/>
    </location>
</feature>